<sequence>MAMDKLYDVVIVGAGPVGLFLACELGLARLSVLVLERDLTLRSPWKDAPLGRRGMNTSSVESVYRRGLLGKFFDINKRPSVLAKTSGFQFGGHFAGISFNANKLELDRWKYRLPGPALTPGPTTIQEVEMILTERAESLGVTILRGHGVKGIHTQDDNSVTVDAGENQLFRGRWLVGCDGGRSTIRKAAGFSTVGTEAKFTGYVIQGDFDNFDKLKPGFHPTNSGMYIIGGQSSIFLFDFDGAAFDRTQEITQDHLQQVLDRVTGLADLKIQKVHLVSSFTDRCQQATAYRKGRILLAGDAAHIHSPLGAQGMNLGLGDAMNLGWKLAATVRRESSQDRTPADLALLDTYESERHPIGAWALDWTRAQVSILQPGPFGAAIRTVVSDLIDTTDGTNMFMDRFWGLSQRYDLDNNEHPLVGCSAPDFELDDNSRLGHKLEQGRGLLLDFRGDTTLKELVVGGTYGARVAYLNVDAKDRRDISALLIRPDGFVAWVVDDSEKPDLDAAKAALEKWFGC</sequence>
<dbReference type="AlphaFoldDB" id="A0A1Q5Q8L5"/>
<dbReference type="InterPro" id="IPR050641">
    <property type="entry name" value="RIFMO-like"/>
</dbReference>
<name>A0A1Q5Q8L5_TALAT</name>
<dbReference type="Proteomes" id="UP000214365">
    <property type="component" value="Unassembled WGS sequence"/>
</dbReference>
<dbReference type="GO" id="GO:0016709">
    <property type="term" value="F:oxidoreductase activity, acting on paired donors, with incorporation or reduction of molecular oxygen, NAD(P)H as one donor, and incorporation of one atom of oxygen"/>
    <property type="evidence" value="ECO:0007669"/>
    <property type="project" value="UniProtKB-ARBA"/>
</dbReference>
<keyword evidence="2" id="KW-0285">Flavoprotein</keyword>
<evidence type="ECO:0000256" key="2">
    <source>
        <dbReference type="ARBA" id="ARBA00022630"/>
    </source>
</evidence>
<protein>
    <recommendedName>
        <fullName evidence="5">FAD-binding domain-containing protein</fullName>
    </recommendedName>
</protein>
<gene>
    <name evidence="6" type="ORF">UA08_04217</name>
</gene>
<dbReference type="RefSeq" id="XP_020120599.1">
    <property type="nucleotide sequence ID" value="XM_020266515.1"/>
</dbReference>
<dbReference type="Pfam" id="PF01494">
    <property type="entry name" value="FAD_binding_3"/>
    <property type="match status" value="1"/>
</dbReference>
<dbReference type="PANTHER" id="PTHR43004">
    <property type="entry name" value="TRK SYSTEM POTASSIUM UPTAKE PROTEIN"/>
    <property type="match status" value="1"/>
</dbReference>
<accession>A0A1Q5Q8L5</accession>
<dbReference type="InterPro" id="IPR036188">
    <property type="entry name" value="FAD/NAD-bd_sf"/>
</dbReference>
<dbReference type="Pfam" id="PF21274">
    <property type="entry name" value="Rng_hyd_C"/>
    <property type="match status" value="1"/>
</dbReference>
<dbReference type="Gene3D" id="3.50.50.60">
    <property type="entry name" value="FAD/NAD(P)-binding domain"/>
    <property type="match status" value="1"/>
</dbReference>
<evidence type="ECO:0000256" key="3">
    <source>
        <dbReference type="ARBA" id="ARBA00022827"/>
    </source>
</evidence>
<dbReference type="PRINTS" id="PR00420">
    <property type="entry name" value="RNGMNOXGNASE"/>
</dbReference>
<evidence type="ECO:0000256" key="1">
    <source>
        <dbReference type="ARBA" id="ARBA00001974"/>
    </source>
</evidence>
<keyword evidence="3" id="KW-0274">FAD</keyword>
<evidence type="ECO:0000313" key="6">
    <source>
        <dbReference type="EMBL" id="OKL60478.1"/>
    </source>
</evidence>
<dbReference type="PANTHER" id="PTHR43004:SF19">
    <property type="entry name" value="BINDING MONOOXYGENASE, PUTATIVE (JCVI)-RELATED"/>
    <property type="match status" value="1"/>
</dbReference>
<dbReference type="STRING" id="1441469.A0A1Q5Q8L5"/>
<evidence type="ECO:0000256" key="4">
    <source>
        <dbReference type="ARBA" id="ARBA00023002"/>
    </source>
</evidence>
<comment type="caution">
    <text evidence="6">The sequence shown here is derived from an EMBL/GenBank/DDBJ whole genome shotgun (WGS) entry which is preliminary data.</text>
</comment>
<keyword evidence="4" id="KW-0560">Oxidoreductase</keyword>
<dbReference type="Gene3D" id="3.40.30.120">
    <property type="match status" value="1"/>
</dbReference>
<evidence type="ECO:0000313" key="7">
    <source>
        <dbReference type="Proteomes" id="UP000214365"/>
    </source>
</evidence>
<reference evidence="6 7" key="1">
    <citation type="submission" date="2015-06" db="EMBL/GenBank/DDBJ databases">
        <title>Talaromyces atroroseus IBT 11181 draft genome.</title>
        <authorList>
            <person name="Rasmussen K.B."/>
            <person name="Rasmussen S."/>
            <person name="Petersen B."/>
            <person name="Sicheritz-Ponten T."/>
            <person name="Mortensen U.H."/>
            <person name="Thrane U."/>
        </authorList>
    </citation>
    <scope>NUCLEOTIDE SEQUENCE [LARGE SCALE GENOMIC DNA]</scope>
    <source>
        <strain evidence="6 7">IBT 11181</strain>
    </source>
</reference>
<proteinExistence type="predicted"/>
<feature type="domain" description="FAD-binding" evidence="5">
    <location>
        <begin position="7"/>
        <end position="364"/>
    </location>
</feature>
<dbReference type="SUPFAM" id="SSF51905">
    <property type="entry name" value="FAD/NAD(P)-binding domain"/>
    <property type="match status" value="1"/>
</dbReference>
<organism evidence="6 7">
    <name type="scientific">Talaromyces atroroseus</name>
    <dbReference type="NCBI Taxonomy" id="1441469"/>
    <lineage>
        <taxon>Eukaryota</taxon>
        <taxon>Fungi</taxon>
        <taxon>Dikarya</taxon>
        <taxon>Ascomycota</taxon>
        <taxon>Pezizomycotina</taxon>
        <taxon>Eurotiomycetes</taxon>
        <taxon>Eurotiomycetidae</taxon>
        <taxon>Eurotiales</taxon>
        <taxon>Trichocomaceae</taxon>
        <taxon>Talaromyces</taxon>
        <taxon>Talaromyces sect. Trachyspermi</taxon>
    </lineage>
</organism>
<dbReference type="GeneID" id="31003972"/>
<dbReference type="InterPro" id="IPR002938">
    <property type="entry name" value="FAD-bd"/>
</dbReference>
<dbReference type="Gene3D" id="3.30.70.2450">
    <property type="match status" value="1"/>
</dbReference>
<keyword evidence="7" id="KW-1185">Reference proteome</keyword>
<dbReference type="OrthoDB" id="2096480at2759"/>
<dbReference type="GO" id="GO:0071949">
    <property type="term" value="F:FAD binding"/>
    <property type="evidence" value="ECO:0007669"/>
    <property type="project" value="InterPro"/>
</dbReference>
<evidence type="ECO:0000259" key="5">
    <source>
        <dbReference type="Pfam" id="PF01494"/>
    </source>
</evidence>
<comment type="cofactor">
    <cofactor evidence="1">
        <name>FAD</name>
        <dbReference type="ChEBI" id="CHEBI:57692"/>
    </cofactor>
</comment>
<dbReference type="EMBL" id="LFMY01000005">
    <property type="protein sequence ID" value="OKL60478.1"/>
    <property type="molecule type" value="Genomic_DNA"/>
</dbReference>
<dbReference type="PROSITE" id="PS51257">
    <property type="entry name" value="PROKAR_LIPOPROTEIN"/>
    <property type="match status" value="1"/>
</dbReference>